<dbReference type="Proteomes" id="UP000694422">
    <property type="component" value="Unplaced"/>
</dbReference>
<evidence type="ECO:0000256" key="6">
    <source>
        <dbReference type="ARBA" id="ARBA00022737"/>
    </source>
</evidence>
<feature type="domain" description="Ig-like" evidence="18">
    <location>
        <begin position="212"/>
        <end position="301"/>
    </location>
</feature>
<feature type="compositionally biased region" description="Basic and acidic residues" evidence="15">
    <location>
        <begin position="807"/>
        <end position="824"/>
    </location>
</feature>
<evidence type="ECO:0000256" key="14">
    <source>
        <dbReference type="ARBA" id="ARBA00067632"/>
    </source>
</evidence>
<evidence type="ECO:0000256" key="17">
    <source>
        <dbReference type="SAM" id="SignalP"/>
    </source>
</evidence>
<comment type="function">
    <text evidence="1">This protein is a cell adhesion molecule involved in neuron-neuron adhesion, neurite fasciculation, outgrowth of neurites, etc.</text>
</comment>
<dbReference type="InterPro" id="IPR003599">
    <property type="entry name" value="Ig_sub"/>
</dbReference>
<dbReference type="Gene3D" id="2.60.40.10">
    <property type="entry name" value="Immunoglobulins"/>
    <property type="match status" value="7"/>
</dbReference>
<dbReference type="CDD" id="cd00096">
    <property type="entry name" value="Ig"/>
    <property type="match status" value="1"/>
</dbReference>
<keyword evidence="10" id="KW-1015">Disulfide bond</keyword>
<evidence type="ECO:0000256" key="2">
    <source>
        <dbReference type="ARBA" id="ARBA00004162"/>
    </source>
</evidence>
<feature type="domain" description="Fibronectin type-III" evidence="19">
    <location>
        <begin position="600"/>
        <end position="696"/>
    </location>
</feature>
<proteinExistence type="predicted"/>
<dbReference type="Pfam" id="PF00041">
    <property type="entry name" value="fn3"/>
    <property type="match status" value="2"/>
</dbReference>
<dbReference type="PROSITE" id="PS50853">
    <property type="entry name" value="FN3"/>
    <property type="match status" value="2"/>
</dbReference>
<dbReference type="Pfam" id="PF13927">
    <property type="entry name" value="Ig_3"/>
    <property type="match status" value="3"/>
</dbReference>
<evidence type="ECO:0000256" key="15">
    <source>
        <dbReference type="SAM" id="MobiDB-lite"/>
    </source>
</evidence>
<evidence type="ECO:0000256" key="16">
    <source>
        <dbReference type="SAM" id="Phobius"/>
    </source>
</evidence>
<dbReference type="GO" id="GO:0005886">
    <property type="term" value="C:plasma membrane"/>
    <property type="evidence" value="ECO:0007669"/>
    <property type="project" value="UniProtKB-SubCell"/>
</dbReference>
<organism evidence="20 21">
    <name type="scientific">Spermophilus dauricus</name>
    <name type="common">Daurian ground squirrel</name>
    <dbReference type="NCBI Taxonomy" id="99837"/>
    <lineage>
        <taxon>Eukaryota</taxon>
        <taxon>Metazoa</taxon>
        <taxon>Chordata</taxon>
        <taxon>Craniata</taxon>
        <taxon>Vertebrata</taxon>
        <taxon>Euteleostomi</taxon>
        <taxon>Mammalia</taxon>
        <taxon>Eutheria</taxon>
        <taxon>Euarchontoglires</taxon>
        <taxon>Glires</taxon>
        <taxon>Rodentia</taxon>
        <taxon>Sciuromorpha</taxon>
        <taxon>Sciuridae</taxon>
        <taxon>Xerinae</taxon>
        <taxon>Marmotini</taxon>
        <taxon>Spermophilus</taxon>
    </lineage>
</organism>
<dbReference type="Ensembl" id="ENSSDAT00000029150.1">
    <property type="protein sequence ID" value="ENSSDAP00000025489.1"/>
    <property type="gene ID" value="ENSSDAG00000023119.1"/>
</dbReference>
<comment type="subcellular location">
    <subcellularLocation>
        <location evidence="2">Cell membrane</location>
        <topology evidence="2">Single-pass membrane protein</topology>
    </subcellularLocation>
</comment>
<dbReference type="FunFam" id="2.60.40.10:FF:000173">
    <property type="entry name" value="Neural cell adhesion molecule 1"/>
    <property type="match status" value="1"/>
</dbReference>
<evidence type="ECO:0000256" key="4">
    <source>
        <dbReference type="ARBA" id="ARBA00022692"/>
    </source>
</evidence>
<feature type="domain" description="Ig-like" evidence="18">
    <location>
        <begin position="406"/>
        <end position="491"/>
    </location>
</feature>
<dbReference type="InterPro" id="IPR013783">
    <property type="entry name" value="Ig-like_fold"/>
</dbReference>
<dbReference type="PANTHER" id="PTHR12231">
    <property type="entry name" value="CTX-RELATED TYPE I TRANSMEMBRANE PROTEIN"/>
    <property type="match status" value="1"/>
</dbReference>
<dbReference type="FunFam" id="2.60.40.10:FF:000137">
    <property type="entry name" value="neural cell adhesion molecule 1 isoform X2"/>
    <property type="match status" value="1"/>
</dbReference>
<comment type="subunit">
    <text evidence="13">Interacts with MDK. Found in a complex with SLC39A6, SLC39A10 and with NCAM1; this complex controls NCAM1 phosphorylation and integration into focal adhesion complexes during epithelial-tomesenchymal transition. Interacts with synaptic plasticity regulator PANTS.</text>
</comment>
<feature type="chain" id="PRO_5034131246" description="Neural cell adhesion molecule 1" evidence="17">
    <location>
        <begin position="20"/>
        <end position="848"/>
    </location>
</feature>
<evidence type="ECO:0000256" key="5">
    <source>
        <dbReference type="ARBA" id="ARBA00022729"/>
    </source>
</evidence>
<dbReference type="Pfam" id="PF07679">
    <property type="entry name" value="I-set"/>
    <property type="match status" value="2"/>
</dbReference>
<reference evidence="20" key="2">
    <citation type="submission" date="2025-09" db="UniProtKB">
        <authorList>
            <consortium name="Ensembl"/>
        </authorList>
    </citation>
    <scope>IDENTIFICATION</scope>
</reference>
<feature type="domain" description="Fibronectin type-III" evidence="19">
    <location>
        <begin position="499"/>
        <end position="598"/>
    </location>
</feature>
<dbReference type="SMART" id="SM00408">
    <property type="entry name" value="IGc2"/>
    <property type="match status" value="5"/>
</dbReference>
<dbReference type="PANTHER" id="PTHR12231:SF239">
    <property type="entry name" value="NEURAL CELL ADHESION MOLECULE 1"/>
    <property type="match status" value="1"/>
</dbReference>
<feature type="region of interest" description="Disordered" evidence="15">
    <location>
        <begin position="756"/>
        <end position="848"/>
    </location>
</feature>
<dbReference type="FunFam" id="2.60.40.10:FF:000159">
    <property type="entry name" value="neural cell adhesion molecule 1 isoform X2"/>
    <property type="match status" value="1"/>
</dbReference>
<evidence type="ECO:0000256" key="3">
    <source>
        <dbReference type="ARBA" id="ARBA00022475"/>
    </source>
</evidence>
<feature type="domain" description="Ig-like" evidence="18">
    <location>
        <begin position="20"/>
        <end position="111"/>
    </location>
</feature>
<dbReference type="PROSITE" id="PS50835">
    <property type="entry name" value="IG_LIKE"/>
    <property type="match status" value="5"/>
</dbReference>
<dbReference type="InterPro" id="IPR003598">
    <property type="entry name" value="Ig_sub2"/>
</dbReference>
<keyword evidence="7" id="KW-0130">Cell adhesion</keyword>
<dbReference type="CDD" id="cd00063">
    <property type="entry name" value="FN3"/>
    <property type="match status" value="2"/>
</dbReference>
<accession>A0A8C9UVI1</accession>
<evidence type="ECO:0000256" key="7">
    <source>
        <dbReference type="ARBA" id="ARBA00022889"/>
    </source>
</evidence>
<dbReference type="InterPro" id="IPR009138">
    <property type="entry name" value="Neural_cell_adh"/>
</dbReference>
<dbReference type="SMART" id="SM00409">
    <property type="entry name" value="IG"/>
    <property type="match status" value="5"/>
</dbReference>
<dbReference type="AlphaFoldDB" id="A0A8C9UVI1"/>
<keyword evidence="3" id="KW-1003">Cell membrane</keyword>
<protein>
    <recommendedName>
        <fullName evidence="14">Neural cell adhesion molecule 1</fullName>
    </recommendedName>
</protein>
<dbReference type="InterPro" id="IPR003961">
    <property type="entry name" value="FN3_dom"/>
</dbReference>
<dbReference type="InterPro" id="IPR036116">
    <property type="entry name" value="FN3_sf"/>
</dbReference>
<keyword evidence="5 17" id="KW-0732">Signal</keyword>
<feature type="domain" description="Ig-like" evidence="18">
    <location>
        <begin position="116"/>
        <end position="189"/>
    </location>
</feature>
<dbReference type="FunFam" id="2.60.40.10:FF:000086">
    <property type="entry name" value="Neural cell adhesion molecule 1"/>
    <property type="match status" value="1"/>
</dbReference>
<keyword evidence="4 16" id="KW-0812">Transmembrane</keyword>
<evidence type="ECO:0000256" key="1">
    <source>
        <dbReference type="ARBA" id="ARBA00003000"/>
    </source>
</evidence>
<keyword evidence="12" id="KW-0393">Immunoglobulin domain</keyword>
<evidence type="ECO:0000313" key="20">
    <source>
        <dbReference type="Ensembl" id="ENSSDAP00000025489.1"/>
    </source>
</evidence>
<feature type="domain" description="Ig-like" evidence="18">
    <location>
        <begin position="308"/>
        <end position="403"/>
    </location>
</feature>
<keyword evidence="11" id="KW-0325">Glycoprotein</keyword>
<dbReference type="SUPFAM" id="SSF49265">
    <property type="entry name" value="Fibronectin type III"/>
    <property type="match status" value="1"/>
</dbReference>
<dbReference type="GO" id="GO:0007155">
    <property type="term" value="P:cell adhesion"/>
    <property type="evidence" value="ECO:0007669"/>
    <property type="project" value="UniProtKB-KW"/>
</dbReference>
<feature type="compositionally biased region" description="Basic and acidic residues" evidence="15">
    <location>
        <begin position="758"/>
        <end position="799"/>
    </location>
</feature>
<keyword evidence="21" id="KW-1185">Reference proteome</keyword>
<dbReference type="InterPro" id="IPR036179">
    <property type="entry name" value="Ig-like_dom_sf"/>
</dbReference>
<evidence type="ECO:0000256" key="11">
    <source>
        <dbReference type="ARBA" id="ARBA00023180"/>
    </source>
</evidence>
<name>A0A8C9UVI1_SPEDA</name>
<dbReference type="GO" id="GO:0043005">
    <property type="term" value="C:neuron projection"/>
    <property type="evidence" value="ECO:0007669"/>
    <property type="project" value="TreeGrafter"/>
</dbReference>
<evidence type="ECO:0000256" key="9">
    <source>
        <dbReference type="ARBA" id="ARBA00023136"/>
    </source>
</evidence>
<reference evidence="20" key="1">
    <citation type="submission" date="2025-08" db="UniProtKB">
        <authorList>
            <consortium name="Ensembl"/>
        </authorList>
    </citation>
    <scope>IDENTIFICATION</scope>
</reference>
<dbReference type="CDD" id="cd05865">
    <property type="entry name" value="IgI_1_NCAM-1"/>
    <property type="match status" value="1"/>
</dbReference>
<dbReference type="FunFam" id="2.60.40.10:FF:000151">
    <property type="entry name" value="neural cell adhesion molecule 1 isoform X1"/>
    <property type="match status" value="1"/>
</dbReference>
<keyword evidence="9 16" id="KW-0472">Membrane</keyword>
<keyword evidence="8 16" id="KW-1133">Transmembrane helix</keyword>
<evidence type="ECO:0000256" key="10">
    <source>
        <dbReference type="ARBA" id="ARBA00023157"/>
    </source>
</evidence>
<evidence type="ECO:0000259" key="19">
    <source>
        <dbReference type="PROSITE" id="PS50853"/>
    </source>
</evidence>
<dbReference type="CDD" id="cd05730">
    <property type="entry name" value="IgI_3_NCAM-1"/>
    <property type="match status" value="1"/>
</dbReference>
<sequence length="848" mass="93261">MLQTKDLIWTLFFLGTAVSLQVDIVPSQGEISVGESKFFLCQVAGDAKDKDISWFSPNGEKLSPNQQRISVVWNDDSSSTLTIYNANIDDAGIYKCVVTGEDGSESEATVNVKIFQKLMFKNAPTPQEFREGEDAVIVCDVVSSLPPTIIWKHKGRDVILKKDVRFIVLSNNYLQIRGIKKTDEGTYRCEGRILARGEINFKDIQVIVNVPPTVQARQTIVNATANLGQSVTLVCDAEGFPEPTMSWTKDGEQIENEEDDDKYIFSDDSSELTIRKVDKNDEAEYVCIAENKAGEQDASIHLKVFAKPKITYVENQTAMELEEQVTLTCEASGDPIPSITWRTSTRNISSEEKTLDGHMVVRSHARVSSLTLKSIQYTDAGEYICTASNTIGQDSQSMYLEVQYSPKLQGPVAVYTWEGNQVNITCEVFAYPSATISWFRDGQLLPSSNFSNIKIYNTPSASYLEVTPDSENDFGNYNCTAVNRIGQESLEFILVQADTPSSPSIDQVEPYSSTAQVQFDEPEATGGVPILKYKAEWRALGEEAWHVKWYDAKEANMEGTVTIVGLKPETTYEVRLAALNGKGLGEISAASGFKTQPVREPSAPKLEGQMGEDGNSIKVNLIKQDDGGSPIRHYLVKYRAKISSEWKPEIRLPSGSDHVMLKSLDWNAEYEVYVVAENQQGKSKAAHFVFKTSAQPTAIPANGSPTSGLSTGAIVGILIVIFVLLLVVVDITCYFLNKCGLLMCIAVNLCGKAGPGAKGKDMEEGKAAFSKDESKEPIVEVRTEEERTPNHDGGKHTEPNETTPLTEPEKGPVEAKSESQESETKPAPAEVKTVPNDATQTKENESKA</sequence>
<feature type="signal peptide" evidence="17">
    <location>
        <begin position="1"/>
        <end position="19"/>
    </location>
</feature>
<evidence type="ECO:0000313" key="21">
    <source>
        <dbReference type="Proteomes" id="UP000694422"/>
    </source>
</evidence>
<evidence type="ECO:0000256" key="8">
    <source>
        <dbReference type="ARBA" id="ARBA00022989"/>
    </source>
</evidence>
<dbReference type="SUPFAM" id="SSF48726">
    <property type="entry name" value="Immunoglobulin"/>
    <property type="match status" value="5"/>
</dbReference>
<keyword evidence="6" id="KW-0677">Repeat</keyword>
<feature type="transmembrane region" description="Helical" evidence="16">
    <location>
        <begin position="713"/>
        <end position="736"/>
    </location>
</feature>
<evidence type="ECO:0000256" key="13">
    <source>
        <dbReference type="ARBA" id="ARBA00063948"/>
    </source>
</evidence>
<dbReference type="InterPro" id="IPR051170">
    <property type="entry name" value="Neural/epithelial_adhesion"/>
</dbReference>
<evidence type="ECO:0000256" key="12">
    <source>
        <dbReference type="ARBA" id="ARBA00023319"/>
    </source>
</evidence>
<dbReference type="PRINTS" id="PR01838">
    <property type="entry name" value="NCAMFAMILY"/>
</dbReference>
<dbReference type="InterPro" id="IPR013098">
    <property type="entry name" value="Ig_I-set"/>
</dbReference>
<dbReference type="CDD" id="cd05869">
    <property type="entry name" value="IgI_NCAM-1"/>
    <property type="match status" value="1"/>
</dbReference>
<dbReference type="FunFam" id="2.60.40.10:FF:000149">
    <property type="entry name" value="neural cell adhesion molecule 1 isoform X2"/>
    <property type="match status" value="1"/>
</dbReference>
<dbReference type="InterPro" id="IPR007110">
    <property type="entry name" value="Ig-like_dom"/>
</dbReference>
<dbReference type="SMART" id="SM00060">
    <property type="entry name" value="FN3"/>
    <property type="match status" value="2"/>
</dbReference>
<evidence type="ECO:0000259" key="18">
    <source>
        <dbReference type="PROSITE" id="PS50835"/>
    </source>
</evidence>
<dbReference type="FunFam" id="2.60.40.10:FF:000221">
    <property type="entry name" value="neural cell adhesion molecule 1 isoform X2"/>
    <property type="match status" value="1"/>
</dbReference>